<gene>
    <name evidence="2" type="ORF">ACFO0N_11905</name>
</gene>
<comment type="caution">
    <text evidence="2">The sequence shown here is derived from an EMBL/GenBank/DDBJ whole genome shotgun (WGS) entry which is preliminary data.</text>
</comment>
<sequence>MSRLDRSDPGRRRAQANVVGVAILLGLTMLSLGALTATVGTVVQQDAAAADAGRVAADLDGSLNPVSDTGAGRGRVSFTEGRLGVEDRTLRVLNDSGTVATVETDALVFESGTRQVAFTAGAVTRGSGNGSRLYAAPPVAASRGTLLVGAGRLNASATTPDSVASSTPTSLTLRTNVTHRRRALGNGSYRVAVETTAPRAWERHFERANASVSRRDFDGDGVPSVVADYRGDRVAYLVVHDMRLEVTRG</sequence>
<dbReference type="Proteomes" id="UP001595921">
    <property type="component" value="Unassembled WGS sequence"/>
</dbReference>
<name>A0ABD5PCM6_9EURY</name>
<keyword evidence="3" id="KW-1185">Reference proteome</keyword>
<feature type="transmembrane region" description="Helical" evidence="1">
    <location>
        <begin position="21"/>
        <end position="43"/>
    </location>
</feature>
<keyword evidence="1" id="KW-0812">Transmembrane</keyword>
<dbReference type="InterPro" id="IPR055713">
    <property type="entry name" value="DUF7289"/>
</dbReference>
<evidence type="ECO:0008006" key="4">
    <source>
        <dbReference type="Google" id="ProtNLM"/>
    </source>
</evidence>
<proteinExistence type="predicted"/>
<dbReference type="RefSeq" id="WP_267623569.1">
    <property type="nucleotide sequence ID" value="NZ_JAODIW010000008.1"/>
</dbReference>
<dbReference type="EMBL" id="JBHSDS010000006">
    <property type="protein sequence ID" value="MFC4358644.1"/>
    <property type="molecule type" value="Genomic_DNA"/>
</dbReference>
<reference evidence="2 3" key="1">
    <citation type="journal article" date="2019" name="Int. J. Syst. Evol. Microbiol.">
        <title>The Global Catalogue of Microorganisms (GCM) 10K type strain sequencing project: providing services to taxonomists for standard genome sequencing and annotation.</title>
        <authorList>
            <consortium name="The Broad Institute Genomics Platform"/>
            <consortium name="The Broad Institute Genome Sequencing Center for Infectious Disease"/>
            <person name="Wu L."/>
            <person name="Ma J."/>
        </authorList>
    </citation>
    <scope>NUCLEOTIDE SEQUENCE [LARGE SCALE GENOMIC DNA]</scope>
    <source>
        <strain evidence="2 3">CGMCC 1.12553</strain>
    </source>
</reference>
<evidence type="ECO:0000313" key="3">
    <source>
        <dbReference type="Proteomes" id="UP001595921"/>
    </source>
</evidence>
<accession>A0ABD5PCM6</accession>
<keyword evidence="1" id="KW-0472">Membrane</keyword>
<evidence type="ECO:0000313" key="2">
    <source>
        <dbReference type="EMBL" id="MFC4358644.1"/>
    </source>
</evidence>
<organism evidence="2 3">
    <name type="scientific">Halobium salinum</name>
    <dbReference type="NCBI Taxonomy" id="1364940"/>
    <lineage>
        <taxon>Archaea</taxon>
        <taxon>Methanobacteriati</taxon>
        <taxon>Methanobacteriota</taxon>
        <taxon>Stenosarchaea group</taxon>
        <taxon>Halobacteria</taxon>
        <taxon>Halobacteriales</taxon>
        <taxon>Haloferacaceae</taxon>
        <taxon>Halobium</taxon>
    </lineage>
</organism>
<dbReference type="Pfam" id="PF23960">
    <property type="entry name" value="DUF7289"/>
    <property type="match status" value="1"/>
</dbReference>
<protein>
    <recommendedName>
        <fullName evidence="4">Flagellin N-terminal-like domain-containing protein</fullName>
    </recommendedName>
</protein>
<dbReference type="AlphaFoldDB" id="A0ABD5PCM6"/>
<evidence type="ECO:0000256" key="1">
    <source>
        <dbReference type="SAM" id="Phobius"/>
    </source>
</evidence>
<keyword evidence="1" id="KW-1133">Transmembrane helix</keyword>